<dbReference type="AlphaFoldDB" id="A0A9D2F6B2"/>
<organism evidence="7 8">
    <name type="scientific">Candidatus Enterococcus avicola</name>
    <dbReference type="NCBI Taxonomy" id="2838561"/>
    <lineage>
        <taxon>Bacteria</taxon>
        <taxon>Bacillati</taxon>
        <taxon>Bacillota</taxon>
        <taxon>Bacilli</taxon>
        <taxon>Lactobacillales</taxon>
        <taxon>Enterococcaceae</taxon>
        <taxon>Enterococcus</taxon>
    </lineage>
</organism>
<comment type="caution">
    <text evidence="7">The sequence shown here is derived from an EMBL/GenBank/DDBJ whole genome shotgun (WGS) entry which is preliminary data.</text>
</comment>
<dbReference type="PROSITE" id="PS01124">
    <property type="entry name" value="HTH_ARAC_FAMILY_2"/>
    <property type="match status" value="1"/>
</dbReference>
<dbReference type="Proteomes" id="UP000824063">
    <property type="component" value="Unassembled WGS sequence"/>
</dbReference>
<accession>A0A9D2F6B2</accession>
<dbReference type="PANTHER" id="PTHR43280">
    <property type="entry name" value="ARAC-FAMILY TRANSCRIPTIONAL REGULATOR"/>
    <property type="match status" value="1"/>
</dbReference>
<evidence type="ECO:0000259" key="5">
    <source>
        <dbReference type="PROSITE" id="PS01124"/>
    </source>
</evidence>
<evidence type="ECO:0000313" key="8">
    <source>
        <dbReference type="Proteomes" id="UP000824063"/>
    </source>
</evidence>
<keyword evidence="2" id="KW-0238">DNA-binding</keyword>
<gene>
    <name evidence="7" type="ORF">IAA20_01420</name>
</gene>
<keyword evidence="3" id="KW-0804">Transcription</keyword>
<dbReference type="Gene3D" id="1.10.10.60">
    <property type="entry name" value="Homeodomain-like"/>
    <property type="match status" value="2"/>
</dbReference>
<dbReference type="InterPro" id="IPR011006">
    <property type="entry name" value="CheY-like_superfamily"/>
</dbReference>
<evidence type="ECO:0000256" key="2">
    <source>
        <dbReference type="ARBA" id="ARBA00023125"/>
    </source>
</evidence>
<evidence type="ECO:0000259" key="6">
    <source>
        <dbReference type="PROSITE" id="PS50110"/>
    </source>
</evidence>
<dbReference type="SMART" id="SM00342">
    <property type="entry name" value="HTH_ARAC"/>
    <property type="match status" value="1"/>
</dbReference>
<dbReference type="InterPro" id="IPR018062">
    <property type="entry name" value="HTH_AraC-typ_CS"/>
</dbReference>
<keyword evidence="4" id="KW-0597">Phosphoprotein</keyword>
<dbReference type="InterPro" id="IPR009057">
    <property type="entry name" value="Homeodomain-like_sf"/>
</dbReference>
<dbReference type="SMART" id="SM00448">
    <property type="entry name" value="REC"/>
    <property type="match status" value="1"/>
</dbReference>
<proteinExistence type="predicted"/>
<evidence type="ECO:0000256" key="1">
    <source>
        <dbReference type="ARBA" id="ARBA00023015"/>
    </source>
</evidence>
<dbReference type="EMBL" id="DXBN01000033">
    <property type="protein sequence ID" value="HIZ52591.1"/>
    <property type="molecule type" value="Genomic_DNA"/>
</dbReference>
<dbReference type="Pfam" id="PF00072">
    <property type="entry name" value="Response_reg"/>
    <property type="match status" value="1"/>
</dbReference>
<dbReference type="PRINTS" id="PR00032">
    <property type="entry name" value="HTHARAC"/>
</dbReference>
<dbReference type="InterPro" id="IPR018060">
    <property type="entry name" value="HTH_AraC"/>
</dbReference>
<protein>
    <submittedName>
        <fullName evidence="7">Response regulator</fullName>
    </submittedName>
</protein>
<dbReference type="PROSITE" id="PS50110">
    <property type="entry name" value="RESPONSE_REGULATORY"/>
    <property type="match status" value="1"/>
</dbReference>
<reference evidence="7" key="1">
    <citation type="journal article" date="2021" name="PeerJ">
        <title>Extensive microbial diversity within the chicken gut microbiome revealed by metagenomics and culture.</title>
        <authorList>
            <person name="Gilroy R."/>
            <person name="Ravi A."/>
            <person name="Getino M."/>
            <person name="Pursley I."/>
            <person name="Horton D.L."/>
            <person name="Alikhan N.F."/>
            <person name="Baker D."/>
            <person name="Gharbi K."/>
            <person name="Hall N."/>
            <person name="Watson M."/>
            <person name="Adriaenssens E.M."/>
            <person name="Foster-Nyarko E."/>
            <person name="Jarju S."/>
            <person name="Secka A."/>
            <person name="Antonio M."/>
            <person name="Oren A."/>
            <person name="Chaudhuri R.R."/>
            <person name="La Ragione R."/>
            <person name="Hildebrand F."/>
            <person name="Pallen M.J."/>
        </authorList>
    </citation>
    <scope>NUCLEOTIDE SEQUENCE</scope>
    <source>
        <strain evidence="7">CHK172-16539</strain>
    </source>
</reference>
<feature type="domain" description="Response regulatory" evidence="6">
    <location>
        <begin position="3"/>
        <end position="119"/>
    </location>
</feature>
<dbReference type="SUPFAM" id="SSF46689">
    <property type="entry name" value="Homeodomain-like"/>
    <property type="match status" value="2"/>
</dbReference>
<dbReference type="SUPFAM" id="SSF52172">
    <property type="entry name" value="CheY-like"/>
    <property type="match status" value="1"/>
</dbReference>
<dbReference type="CDD" id="cd17536">
    <property type="entry name" value="REC_YesN-like"/>
    <property type="match status" value="1"/>
</dbReference>
<dbReference type="GO" id="GO:0003700">
    <property type="term" value="F:DNA-binding transcription factor activity"/>
    <property type="evidence" value="ECO:0007669"/>
    <property type="project" value="InterPro"/>
</dbReference>
<feature type="modified residue" description="4-aspartylphosphate" evidence="4">
    <location>
        <position position="54"/>
    </location>
</feature>
<dbReference type="InterPro" id="IPR020449">
    <property type="entry name" value="Tscrpt_reg_AraC-type_HTH"/>
</dbReference>
<reference evidence="7" key="2">
    <citation type="submission" date="2021-04" db="EMBL/GenBank/DDBJ databases">
        <authorList>
            <person name="Gilroy R."/>
        </authorList>
    </citation>
    <scope>NUCLEOTIDE SEQUENCE</scope>
    <source>
        <strain evidence="7">CHK172-16539</strain>
    </source>
</reference>
<dbReference type="GO" id="GO:0043565">
    <property type="term" value="F:sequence-specific DNA binding"/>
    <property type="evidence" value="ECO:0007669"/>
    <property type="project" value="InterPro"/>
</dbReference>
<dbReference type="PROSITE" id="PS00041">
    <property type="entry name" value="HTH_ARAC_FAMILY_1"/>
    <property type="match status" value="1"/>
</dbReference>
<feature type="domain" description="HTH araC/xylS-type" evidence="5">
    <location>
        <begin position="396"/>
        <end position="494"/>
    </location>
</feature>
<dbReference type="GO" id="GO:0000160">
    <property type="term" value="P:phosphorelay signal transduction system"/>
    <property type="evidence" value="ECO:0007669"/>
    <property type="project" value="InterPro"/>
</dbReference>
<evidence type="ECO:0000313" key="7">
    <source>
        <dbReference type="EMBL" id="HIZ52591.1"/>
    </source>
</evidence>
<keyword evidence="1" id="KW-0805">Transcription regulation</keyword>
<name>A0A9D2F6B2_9ENTE</name>
<evidence type="ECO:0000256" key="3">
    <source>
        <dbReference type="ARBA" id="ARBA00023163"/>
    </source>
</evidence>
<evidence type="ECO:0000256" key="4">
    <source>
        <dbReference type="PROSITE-ProRule" id="PRU00169"/>
    </source>
</evidence>
<dbReference type="Pfam" id="PF12833">
    <property type="entry name" value="HTH_18"/>
    <property type="match status" value="1"/>
</dbReference>
<dbReference type="Gene3D" id="3.40.50.2300">
    <property type="match status" value="1"/>
</dbReference>
<dbReference type="PANTHER" id="PTHR43280:SF10">
    <property type="entry name" value="REGULATORY PROTEIN POCR"/>
    <property type="match status" value="1"/>
</dbReference>
<sequence length="500" mass="58411">MYHVLIVDDHVDQREFLQFLLNNHPTSFQITEATNGKDALALFSKETFDFIITDVKMPFLSGIEFAEALRQKNIQIPILFISGYDDFNYVKKALTLQAIDYLLKPINPAEFNQQIDSLIQRSNQKKVQQQHLIDVEQLQTQKTITNLLHGIPFTELKHYEQTLLQTVFKEPFFVFLIESEPEQITELVQFLTSKNSKQWLHHRVSSSRIILFYLTQSLSVALNNIQLIEQHLDLNSANHHTMERSDLINKPDDLYAAYQVLETQLAHRFYEQSPNLTLAATLPTTSPTNELKVTQKIKEILHQSDLNALKLQIATLLNLYRNAAYESPMLTKFFFATLFKTILETSDFVLESQQSQLHQLLQVKKFSEIAPFFDDLLQKIAKRQAIIDDESNDYVREAKKYILNYYNQELNLETIARTINISPKYLSDLFIREEGIGISKYLKQVRMEKAQELLQHTTLRVGEISDQVGFSSHSYFIRNFRELFQMTPDAYRKMKRQVNK</sequence>
<dbReference type="InterPro" id="IPR001789">
    <property type="entry name" value="Sig_transdc_resp-reg_receiver"/>
</dbReference>